<reference evidence="4 5" key="1">
    <citation type="submission" date="2019-03" db="EMBL/GenBank/DDBJ databases">
        <title>Draft genome sequences of novel Actinobacteria.</title>
        <authorList>
            <person name="Sahin N."/>
            <person name="Ay H."/>
            <person name="Saygin H."/>
        </authorList>
    </citation>
    <scope>NUCLEOTIDE SEQUENCE [LARGE SCALE GENOMIC DNA]</scope>
    <source>
        <strain evidence="4 5">H3C3</strain>
    </source>
</reference>
<dbReference type="SUPFAM" id="SSF52518">
    <property type="entry name" value="Thiamin diphosphate-binding fold (THDP-binding)"/>
    <property type="match status" value="1"/>
</dbReference>
<dbReference type="Proteomes" id="UP000294513">
    <property type="component" value="Unassembled WGS sequence"/>
</dbReference>
<evidence type="ECO:0000313" key="4">
    <source>
        <dbReference type="EMBL" id="TDD85028.1"/>
    </source>
</evidence>
<dbReference type="GO" id="GO:0030976">
    <property type="term" value="F:thiamine pyrophosphate binding"/>
    <property type="evidence" value="ECO:0007669"/>
    <property type="project" value="InterPro"/>
</dbReference>
<dbReference type="OrthoDB" id="9785953at2"/>
<dbReference type="InterPro" id="IPR011766">
    <property type="entry name" value="TPP_enzyme_TPP-bd"/>
</dbReference>
<dbReference type="GO" id="GO:0016831">
    <property type="term" value="F:carboxy-lyase activity"/>
    <property type="evidence" value="ECO:0007669"/>
    <property type="project" value="UniProtKB-KW"/>
</dbReference>
<evidence type="ECO:0000256" key="1">
    <source>
        <dbReference type="ARBA" id="ARBA00022793"/>
    </source>
</evidence>
<dbReference type="AlphaFoldDB" id="A0A4R5BEL8"/>
<evidence type="ECO:0000313" key="5">
    <source>
        <dbReference type="Proteomes" id="UP000294513"/>
    </source>
</evidence>
<comment type="caution">
    <text evidence="4">The sequence shown here is derived from an EMBL/GenBank/DDBJ whole genome shotgun (WGS) entry which is preliminary data.</text>
</comment>
<organism evidence="4 5">
    <name type="scientific">Actinomadura rubrisoli</name>
    <dbReference type="NCBI Taxonomy" id="2530368"/>
    <lineage>
        <taxon>Bacteria</taxon>
        <taxon>Bacillati</taxon>
        <taxon>Actinomycetota</taxon>
        <taxon>Actinomycetes</taxon>
        <taxon>Streptosporangiales</taxon>
        <taxon>Thermomonosporaceae</taxon>
        <taxon>Actinomadura</taxon>
    </lineage>
</organism>
<evidence type="ECO:0000259" key="3">
    <source>
        <dbReference type="Pfam" id="PF02775"/>
    </source>
</evidence>
<keyword evidence="1" id="KW-0210">Decarboxylase</keyword>
<dbReference type="PANTHER" id="PTHR42818:SF1">
    <property type="entry name" value="SULFOPYRUVATE DECARBOXYLASE"/>
    <property type="match status" value="1"/>
</dbReference>
<dbReference type="GO" id="GO:0000287">
    <property type="term" value="F:magnesium ion binding"/>
    <property type="evidence" value="ECO:0007669"/>
    <property type="project" value="UniProtKB-ARBA"/>
</dbReference>
<sequence length="212" mass="21912">MASPHTDIRGVGGHPGTPAVTLQRSELVQAVGAAAARYDMALFVGNGYLIRETARSADGPNAFYLFGGMGLASSVAHGYCRATGRPALVLEGDGNFLMGLGGAACAPAIEAGLVHVVAFNGVYESSGGQPMAIGAPEQVVHTALGLGYRAADVVTSVPRLRARLDQASRRPGGGASMICAATSVPAPAPPRPDMDARECRERFTAWGRHEER</sequence>
<proteinExistence type="predicted"/>
<dbReference type="Gene3D" id="3.40.50.970">
    <property type="match status" value="1"/>
</dbReference>
<name>A0A4R5BEL8_9ACTN</name>
<evidence type="ECO:0000256" key="2">
    <source>
        <dbReference type="ARBA" id="ARBA00023239"/>
    </source>
</evidence>
<dbReference type="EMBL" id="SMKU01000094">
    <property type="protein sequence ID" value="TDD85028.1"/>
    <property type="molecule type" value="Genomic_DNA"/>
</dbReference>
<keyword evidence="2" id="KW-0456">Lyase</keyword>
<dbReference type="PANTHER" id="PTHR42818">
    <property type="entry name" value="SULFOPYRUVATE DECARBOXYLASE SUBUNIT ALPHA"/>
    <property type="match status" value="1"/>
</dbReference>
<protein>
    <recommendedName>
        <fullName evidence="3">Thiamine pyrophosphate enzyme TPP-binding domain-containing protein</fullName>
    </recommendedName>
</protein>
<gene>
    <name evidence="4" type="ORF">E1298_19145</name>
</gene>
<dbReference type="InterPro" id="IPR051818">
    <property type="entry name" value="TPP_dependent_decarboxylase"/>
</dbReference>
<accession>A0A4R5BEL8</accession>
<dbReference type="RefSeq" id="WP_131895103.1">
    <property type="nucleotide sequence ID" value="NZ_SMKU01000094.1"/>
</dbReference>
<feature type="domain" description="Thiamine pyrophosphate enzyme TPP-binding" evidence="3">
    <location>
        <begin position="63"/>
        <end position="168"/>
    </location>
</feature>
<keyword evidence="5" id="KW-1185">Reference proteome</keyword>
<dbReference type="InterPro" id="IPR029061">
    <property type="entry name" value="THDP-binding"/>
</dbReference>
<dbReference type="Pfam" id="PF02775">
    <property type="entry name" value="TPP_enzyme_C"/>
    <property type="match status" value="1"/>
</dbReference>